<evidence type="ECO:0000313" key="2">
    <source>
        <dbReference type="EMBL" id="MBP2350514.1"/>
    </source>
</evidence>
<dbReference type="Proteomes" id="UP000755585">
    <property type="component" value="Unassembled WGS sequence"/>
</dbReference>
<proteinExistence type="predicted"/>
<dbReference type="Gene3D" id="1.10.150.130">
    <property type="match status" value="1"/>
</dbReference>
<evidence type="ECO:0000256" key="1">
    <source>
        <dbReference type="ARBA" id="ARBA00023125"/>
    </source>
</evidence>
<comment type="caution">
    <text evidence="2">The sequence shown here is derived from an EMBL/GenBank/DDBJ whole genome shotgun (WGS) entry which is preliminary data.</text>
</comment>
<gene>
    <name evidence="2" type="ORF">JOF29_001597</name>
</gene>
<organism evidence="2 3">
    <name type="scientific">Kribbella aluminosa</name>
    <dbReference type="NCBI Taxonomy" id="416017"/>
    <lineage>
        <taxon>Bacteria</taxon>
        <taxon>Bacillati</taxon>
        <taxon>Actinomycetota</taxon>
        <taxon>Actinomycetes</taxon>
        <taxon>Propionibacteriales</taxon>
        <taxon>Kribbellaceae</taxon>
        <taxon>Kribbella</taxon>
    </lineage>
</organism>
<accession>A0ABS4UG25</accession>
<dbReference type="InterPro" id="IPR010998">
    <property type="entry name" value="Integrase_recombinase_N"/>
</dbReference>
<dbReference type="EMBL" id="JAGINT010000001">
    <property type="protein sequence ID" value="MBP2350514.1"/>
    <property type="molecule type" value="Genomic_DNA"/>
</dbReference>
<keyword evidence="3" id="KW-1185">Reference proteome</keyword>
<protein>
    <recommendedName>
        <fullName evidence="4">Integrase SAM-like N-terminal domain-containing protein</fullName>
    </recommendedName>
</protein>
<reference evidence="2 3" key="1">
    <citation type="submission" date="2021-03" db="EMBL/GenBank/DDBJ databases">
        <title>Sequencing the genomes of 1000 actinobacteria strains.</title>
        <authorList>
            <person name="Klenk H.-P."/>
        </authorList>
    </citation>
    <scope>NUCLEOTIDE SEQUENCE [LARGE SCALE GENOMIC DNA]</scope>
    <source>
        <strain evidence="2 3">DSM 18824</strain>
    </source>
</reference>
<name>A0ABS4UG25_9ACTN</name>
<sequence>MRKINHLIDLWIAKFTDELVADRRRSPNSRMTYLPALKNHLRPALGELRIAEATIPRIDRVIGSVLRFRLRLRVRRAAGSCASSLGVIGSLRSSC</sequence>
<evidence type="ECO:0000313" key="3">
    <source>
        <dbReference type="Proteomes" id="UP000755585"/>
    </source>
</evidence>
<evidence type="ECO:0008006" key="4">
    <source>
        <dbReference type="Google" id="ProtNLM"/>
    </source>
</evidence>
<keyword evidence="1" id="KW-0238">DNA-binding</keyword>